<accession>A0A0N4W3E4</accession>
<dbReference type="EMBL" id="UZAF01016199">
    <property type="protein sequence ID" value="VDO22962.1"/>
    <property type="molecule type" value="Genomic_DNA"/>
</dbReference>
<dbReference type="GO" id="GO:0005886">
    <property type="term" value="C:plasma membrane"/>
    <property type="evidence" value="ECO:0007669"/>
    <property type="project" value="UniProtKB-ARBA"/>
</dbReference>
<dbReference type="WBParaSite" id="HPLM_0000433001-mRNA-1">
    <property type="protein sequence ID" value="HPLM_0000433001-mRNA-1"/>
    <property type="gene ID" value="HPLM_0000433001"/>
</dbReference>
<keyword evidence="1" id="KW-0343">GTPase activation</keyword>
<dbReference type="InterPro" id="IPR035969">
    <property type="entry name" value="Rab-GAP_TBC_sf"/>
</dbReference>
<dbReference type="OrthoDB" id="159449at2759"/>
<dbReference type="InterPro" id="IPR000195">
    <property type="entry name" value="Rab-GAP-TBC_dom"/>
</dbReference>
<dbReference type="Gene3D" id="1.10.10.750">
    <property type="entry name" value="Ypt/Rab-GAP domain of gyp1p, domain 1"/>
    <property type="match status" value="1"/>
</dbReference>
<evidence type="ECO:0000313" key="5">
    <source>
        <dbReference type="WBParaSite" id="HPLM_0000433001-mRNA-1"/>
    </source>
</evidence>
<name>A0A0N4W3E4_HAEPC</name>
<evidence type="ECO:0000256" key="1">
    <source>
        <dbReference type="ARBA" id="ARBA00022468"/>
    </source>
</evidence>
<dbReference type="Gene3D" id="1.10.472.80">
    <property type="entry name" value="Ypt/Rab-GAP domain of gyp1p, domain 3"/>
    <property type="match status" value="1"/>
</dbReference>
<dbReference type="PROSITE" id="PS50086">
    <property type="entry name" value="TBC_RABGAP"/>
    <property type="match status" value="1"/>
</dbReference>
<reference evidence="3 4" key="2">
    <citation type="submission" date="2018-11" db="EMBL/GenBank/DDBJ databases">
        <authorList>
            <consortium name="Pathogen Informatics"/>
        </authorList>
    </citation>
    <scope>NUCLEOTIDE SEQUENCE [LARGE SCALE GENOMIC DNA]</scope>
    <source>
        <strain evidence="3 4">MHpl1</strain>
    </source>
</reference>
<dbReference type="GO" id="GO:0005096">
    <property type="term" value="F:GTPase activator activity"/>
    <property type="evidence" value="ECO:0007669"/>
    <property type="project" value="UniProtKB-KW"/>
</dbReference>
<feature type="domain" description="Rab-GAP TBC" evidence="2">
    <location>
        <begin position="187"/>
        <end position="401"/>
    </location>
</feature>
<dbReference type="STRING" id="6290.A0A0N4W3E4"/>
<dbReference type="FunFam" id="1.10.10.750:FF:000001">
    <property type="entry name" value="TBC1 domain family member 10A"/>
    <property type="match status" value="1"/>
</dbReference>
<dbReference type="FunFam" id="1.10.472.80:FF:000008">
    <property type="entry name" value="TBC1 domain family member 10A"/>
    <property type="match status" value="1"/>
</dbReference>
<dbReference type="InterPro" id="IPR050302">
    <property type="entry name" value="Rab_GAP_TBC_domain"/>
</dbReference>
<dbReference type="AlphaFoldDB" id="A0A0N4W3E4"/>
<dbReference type="Pfam" id="PF00566">
    <property type="entry name" value="RabGAP-TBC"/>
    <property type="match status" value="1"/>
</dbReference>
<dbReference type="Gene3D" id="1.10.8.270">
    <property type="entry name" value="putative rabgap domain of human tbc1 domain family member 14 like domains"/>
    <property type="match status" value="1"/>
</dbReference>
<keyword evidence="4" id="KW-1185">Reference proteome</keyword>
<organism evidence="5">
    <name type="scientific">Haemonchus placei</name>
    <name type="common">Barber's pole worm</name>
    <dbReference type="NCBI Taxonomy" id="6290"/>
    <lineage>
        <taxon>Eukaryota</taxon>
        <taxon>Metazoa</taxon>
        <taxon>Ecdysozoa</taxon>
        <taxon>Nematoda</taxon>
        <taxon>Chromadorea</taxon>
        <taxon>Rhabditida</taxon>
        <taxon>Rhabditina</taxon>
        <taxon>Rhabditomorpha</taxon>
        <taxon>Strongyloidea</taxon>
        <taxon>Trichostrongylidae</taxon>
        <taxon>Haemonchus</taxon>
    </lineage>
</organism>
<reference evidence="5" key="1">
    <citation type="submission" date="2017-02" db="UniProtKB">
        <authorList>
            <consortium name="WormBaseParasite"/>
        </authorList>
    </citation>
    <scope>IDENTIFICATION</scope>
</reference>
<sequence length="481" mass="55450">MDPSTIASTSSLEPAMLDRLTTNCPPEPCAISDNGGFPIINETRAFIGPGTLADIPFKKERPERPGEVIFSVFLLCNKPMLLFTFIPSVLLTTTYLQTQSEIESRTISRACSTLLEEAIEEEGEASFETDRYGFFVQPDDVYPTREESTISVEKLRKREKKWIHMLDNWSLFMDEKFSTVRERCRKGIPPSLRGKAWKYLCGAMYQMEVSPNRTVFEAKLPSNSIEINKKYILNGILQKCLSQPGDPKWIDEIEKDLNRQFPNHELFSRVGKFGEAGKEDLFQLLKAWTVLHPEEGYCQGQAPVASVLLMHMPLRDAFYCFVQICHRYLPDYYSPGLEAVQVDGDILAQLLKEKSRTSYQHLKKQNVEPVLYMVEWFMCIFCRTLPWPTVLRVWDMFLCEGCKVLFKVAVVLFKYGLGTKEQCKQYPDLHAIVTRLRNLPKRITSEDFLVEKVCQLNLNEADLEKVHLRALKLRQIKVAQK</sequence>
<dbReference type="SMART" id="SM00164">
    <property type="entry name" value="TBC"/>
    <property type="match status" value="1"/>
</dbReference>
<evidence type="ECO:0000313" key="4">
    <source>
        <dbReference type="Proteomes" id="UP000268014"/>
    </source>
</evidence>
<gene>
    <name evidence="3" type="ORF">HPLM_LOCUS4322</name>
</gene>
<protein>
    <submittedName>
        <fullName evidence="5">Rab-GAP TBC domain-containing protein</fullName>
    </submittedName>
</protein>
<proteinExistence type="predicted"/>
<evidence type="ECO:0000259" key="2">
    <source>
        <dbReference type="PROSITE" id="PS50086"/>
    </source>
</evidence>
<dbReference type="PANTHER" id="PTHR47219:SF4">
    <property type="entry name" value="TBC1 DOMAIN FAMILY MEMBER 10A"/>
    <property type="match status" value="1"/>
</dbReference>
<dbReference type="FunFam" id="1.10.8.270:FF:000007">
    <property type="entry name" value="TBC1 domain family member 10A"/>
    <property type="match status" value="1"/>
</dbReference>
<dbReference type="OMA" id="AIQPQYM"/>
<dbReference type="PANTHER" id="PTHR47219">
    <property type="entry name" value="RAB GTPASE-ACTIVATING PROTEIN 1-LIKE"/>
    <property type="match status" value="1"/>
</dbReference>
<dbReference type="Proteomes" id="UP000268014">
    <property type="component" value="Unassembled WGS sequence"/>
</dbReference>
<dbReference type="GO" id="GO:0031267">
    <property type="term" value="F:small GTPase binding"/>
    <property type="evidence" value="ECO:0007669"/>
    <property type="project" value="TreeGrafter"/>
</dbReference>
<dbReference type="SUPFAM" id="SSF47923">
    <property type="entry name" value="Ypt/Rab-GAP domain of gyp1p"/>
    <property type="match status" value="2"/>
</dbReference>
<evidence type="ECO:0000313" key="3">
    <source>
        <dbReference type="EMBL" id="VDO22962.1"/>
    </source>
</evidence>